<proteinExistence type="inferred from homology"/>
<dbReference type="HAMAP" id="MF_00055">
    <property type="entry name" value="MEMO1"/>
    <property type="match status" value="1"/>
</dbReference>
<dbReference type="Pfam" id="PF01875">
    <property type="entry name" value="Memo"/>
    <property type="match status" value="1"/>
</dbReference>
<evidence type="ECO:0000313" key="4">
    <source>
        <dbReference type="Proteomes" id="UP000288215"/>
    </source>
</evidence>
<dbReference type="PANTHER" id="PTHR11060:SF0">
    <property type="entry name" value="PROTEIN MEMO1"/>
    <property type="match status" value="1"/>
</dbReference>
<dbReference type="SUPFAM" id="SSF53213">
    <property type="entry name" value="LigB-like"/>
    <property type="match status" value="1"/>
</dbReference>
<dbReference type="InterPro" id="IPR002737">
    <property type="entry name" value="MEMO1_fam"/>
</dbReference>
<gene>
    <name evidence="3" type="ORF">Metus_1526</name>
</gene>
<comment type="similarity">
    <text evidence="1 2">Belongs to the MEMO1 family.</text>
</comment>
<dbReference type="Proteomes" id="UP000288215">
    <property type="component" value="Unassembled WGS sequence"/>
</dbReference>
<name>A0A444L7J4_METS7</name>
<sequence>MGETTVLRDRVPSVSGSFYEADPAALESRIKWCFLHKVGPGKLPSTPSSAERKICAIISPHAGYIYSGPVAAHGFYEVSKEPSPETVVLIGPNHTGMGAAVSVWEGGDWLTPLGRVKVDQEVSRLITRSGAAEPDSEAHEYEHSVEVQIPFLQYVFGSSFRIVPICMMLQDFETSRELGEAVAAAVKGRSALLVASTDFSHYVPYKSAYDRDAVVIEEILAMNPKGVEEVVRKEEITMCGSGPVMAVMVASLALGAGRCRKLCYATSGDTSGPKGDVVGYGSFSIEFD</sequence>
<protein>
    <recommendedName>
        <fullName evidence="2">MEMO1 family protein Metus_1526</fullName>
    </recommendedName>
</protein>
<comment type="caution">
    <text evidence="3">The sequence shown here is derived from an EMBL/GenBank/DDBJ whole genome shotgun (WGS) entry which is preliminary data.</text>
</comment>
<organism evidence="3 4">
    <name type="scientific">Methanosuratincola subterraneus</name>
    <dbReference type="NCBI Taxonomy" id="2593994"/>
    <lineage>
        <taxon>Archaea</taxon>
        <taxon>Thermoproteota</taxon>
        <taxon>Methanosuratincolia</taxon>
        <taxon>Candidatus Methanomethylicales</taxon>
        <taxon>Candidatus Methanomethylicaceae</taxon>
        <taxon>Candidatus Methanosuratincola (ex Vanwonterghem et al. 2016)</taxon>
    </lineage>
</organism>
<evidence type="ECO:0000256" key="1">
    <source>
        <dbReference type="ARBA" id="ARBA00006315"/>
    </source>
</evidence>
<dbReference type="AlphaFoldDB" id="A0A444L7J4"/>
<reference evidence="3 4" key="1">
    <citation type="submission" date="2018-12" db="EMBL/GenBank/DDBJ databases">
        <title>The complete genome of the methanogenic archaea of the candidate phylum Verstraetearchaeota, obtained from the metagenome of underground thermal water.</title>
        <authorList>
            <person name="Kadnikov V.V."/>
            <person name="Mardanov A.V."/>
            <person name="Beletsky A.V."/>
            <person name="Karnachuk O.V."/>
            <person name="Ravin N.V."/>
        </authorList>
    </citation>
    <scope>NUCLEOTIDE SEQUENCE [LARGE SCALE GENOMIC DNA]</scope>
    <source>
        <strain evidence="3">Ch88</strain>
    </source>
</reference>
<dbReference type="NCBIfam" id="TIGR04336">
    <property type="entry name" value="AmmeMemoSam_B"/>
    <property type="match status" value="1"/>
</dbReference>
<evidence type="ECO:0000313" key="3">
    <source>
        <dbReference type="EMBL" id="RWX73552.1"/>
    </source>
</evidence>
<dbReference type="EMBL" id="RXGA01000003">
    <property type="protein sequence ID" value="RWX73552.1"/>
    <property type="molecule type" value="Genomic_DNA"/>
</dbReference>
<dbReference type="PANTHER" id="PTHR11060">
    <property type="entry name" value="PROTEIN MEMO1"/>
    <property type="match status" value="1"/>
</dbReference>
<dbReference type="Gene3D" id="3.40.830.10">
    <property type="entry name" value="LigB-like"/>
    <property type="match status" value="1"/>
</dbReference>
<dbReference type="CDD" id="cd07361">
    <property type="entry name" value="MEMO_like"/>
    <property type="match status" value="1"/>
</dbReference>
<accession>A0A444L7J4</accession>
<evidence type="ECO:0000256" key="2">
    <source>
        <dbReference type="HAMAP-Rule" id="MF_00055"/>
    </source>
</evidence>